<evidence type="ECO:0000256" key="1">
    <source>
        <dbReference type="SAM" id="MobiDB-lite"/>
    </source>
</evidence>
<reference evidence="3" key="1">
    <citation type="submission" date="2024-02" db="EMBL/GenBank/DDBJ databases">
        <authorList>
            <consortium name="ELIXIR-Norway"/>
            <consortium name="Elixir Norway"/>
        </authorList>
    </citation>
    <scope>NUCLEOTIDE SEQUENCE</scope>
</reference>
<gene>
    <name evidence="3" type="ORF">CSSPTR1EN2_LOCUS14601</name>
</gene>
<evidence type="ECO:0000313" key="3">
    <source>
        <dbReference type="EMBL" id="CAK9219532.1"/>
    </source>
</evidence>
<protein>
    <submittedName>
        <fullName evidence="3">Uncharacterized protein</fullName>
    </submittedName>
</protein>
<dbReference type="EMBL" id="OZ019895">
    <property type="protein sequence ID" value="CAK9219532.1"/>
    <property type="molecule type" value="Genomic_DNA"/>
</dbReference>
<proteinExistence type="predicted"/>
<name>A0ABP0UE09_9BRYO</name>
<evidence type="ECO:0000256" key="2">
    <source>
        <dbReference type="SAM" id="Phobius"/>
    </source>
</evidence>
<evidence type="ECO:0000313" key="4">
    <source>
        <dbReference type="Proteomes" id="UP001497512"/>
    </source>
</evidence>
<dbReference type="Proteomes" id="UP001497512">
    <property type="component" value="Chromosome 3"/>
</dbReference>
<accession>A0ABP0UE09</accession>
<feature type="compositionally biased region" description="Basic and acidic residues" evidence="1">
    <location>
        <begin position="1"/>
        <end position="11"/>
    </location>
</feature>
<keyword evidence="2" id="KW-1133">Transmembrane helix</keyword>
<feature type="transmembrane region" description="Helical" evidence="2">
    <location>
        <begin position="67"/>
        <end position="86"/>
    </location>
</feature>
<keyword evidence="4" id="KW-1185">Reference proteome</keyword>
<organism evidence="3 4">
    <name type="scientific">Sphagnum troendelagicum</name>
    <dbReference type="NCBI Taxonomy" id="128251"/>
    <lineage>
        <taxon>Eukaryota</taxon>
        <taxon>Viridiplantae</taxon>
        <taxon>Streptophyta</taxon>
        <taxon>Embryophyta</taxon>
        <taxon>Bryophyta</taxon>
        <taxon>Sphagnophytina</taxon>
        <taxon>Sphagnopsida</taxon>
        <taxon>Sphagnales</taxon>
        <taxon>Sphagnaceae</taxon>
        <taxon>Sphagnum</taxon>
    </lineage>
</organism>
<keyword evidence="2" id="KW-0812">Transmembrane</keyword>
<sequence>MEGENAARRPQQEYYYKQSSSAGEGGGKEMFERALSKVSERGQLFEVVICLCVLYFILRLLYNSLAFLLIIALLISIFMHLMQSFSERFEPSMQKKRRHPPPP</sequence>
<feature type="region of interest" description="Disordered" evidence="1">
    <location>
        <begin position="1"/>
        <end position="27"/>
    </location>
</feature>
<keyword evidence="2" id="KW-0472">Membrane</keyword>